<dbReference type="EMBL" id="QEOP01000001">
    <property type="protein sequence ID" value="PVZ96219.1"/>
    <property type="molecule type" value="Genomic_DNA"/>
</dbReference>
<dbReference type="Proteomes" id="UP000244893">
    <property type="component" value="Unassembled WGS sequence"/>
</dbReference>
<sequence length="152" mass="15449">MNLSALLKRTLVLGAALAVAIVVIGGIIGFTVAGAPGFVGAAIGAVVAAVFLGLTAVSIILAVRATGGDMLKPAFFGIVLGGWMVKFVAFLVLVLTLRSADWLNPVAFFFAVVAAVIGSLAIDVYVFATSRMPYVDAKLPPSSAESDLPPTA</sequence>
<keyword evidence="1" id="KW-1133">Transmembrane helix</keyword>
<feature type="transmembrane region" description="Helical" evidence="1">
    <location>
        <begin position="12"/>
        <end position="32"/>
    </location>
</feature>
<name>A0A2V1HXV4_9MICO</name>
<feature type="transmembrane region" description="Helical" evidence="1">
    <location>
        <begin position="107"/>
        <end position="128"/>
    </location>
</feature>
<keyword evidence="1" id="KW-0812">Transmembrane</keyword>
<evidence type="ECO:0000313" key="2">
    <source>
        <dbReference type="EMBL" id="PVZ96219.1"/>
    </source>
</evidence>
<keyword evidence="3" id="KW-1185">Reference proteome</keyword>
<dbReference type="OrthoDB" id="5117309at2"/>
<dbReference type="AlphaFoldDB" id="A0A2V1HXV4"/>
<comment type="caution">
    <text evidence="2">The sequence shown here is derived from an EMBL/GenBank/DDBJ whole genome shotgun (WGS) entry which is preliminary data.</text>
</comment>
<protein>
    <recommendedName>
        <fullName evidence="4">ATP synthase protein I</fullName>
    </recommendedName>
</protein>
<proteinExistence type="predicted"/>
<feature type="transmembrane region" description="Helical" evidence="1">
    <location>
        <begin position="38"/>
        <end position="63"/>
    </location>
</feature>
<evidence type="ECO:0000256" key="1">
    <source>
        <dbReference type="SAM" id="Phobius"/>
    </source>
</evidence>
<gene>
    <name evidence="2" type="ORF">DDQ50_07300</name>
</gene>
<evidence type="ECO:0000313" key="3">
    <source>
        <dbReference type="Proteomes" id="UP000244893"/>
    </source>
</evidence>
<evidence type="ECO:0008006" key="4">
    <source>
        <dbReference type="Google" id="ProtNLM"/>
    </source>
</evidence>
<accession>A0A2V1HXV4</accession>
<keyword evidence="1" id="KW-0472">Membrane</keyword>
<reference evidence="2 3" key="1">
    <citation type="submission" date="2018-05" db="EMBL/GenBank/DDBJ databases">
        <title>Amnibacterium sp. M8JJ-5, whole genome shotgun sequence.</title>
        <authorList>
            <person name="Tuo L."/>
        </authorList>
    </citation>
    <scope>NUCLEOTIDE SEQUENCE [LARGE SCALE GENOMIC DNA]</scope>
    <source>
        <strain evidence="2 3">M8JJ-5</strain>
    </source>
</reference>
<feature type="transmembrane region" description="Helical" evidence="1">
    <location>
        <begin position="75"/>
        <end position="95"/>
    </location>
</feature>
<dbReference type="RefSeq" id="WP_116755953.1">
    <property type="nucleotide sequence ID" value="NZ_JBHUEX010000001.1"/>
</dbReference>
<organism evidence="2 3">
    <name type="scientific">Amnibacterium flavum</name>
    <dbReference type="NCBI Taxonomy" id="2173173"/>
    <lineage>
        <taxon>Bacteria</taxon>
        <taxon>Bacillati</taxon>
        <taxon>Actinomycetota</taxon>
        <taxon>Actinomycetes</taxon>
        <taxon>Micrococcales</taxon>
        <taxon>Microbacteriaceae</taxon>
        <taxon>Amnibacterium</taxon>
    </lineage>
</organism>